<dbReference type="SUPFAM" id="SSF82199">
    <property type="entry name" value="SET domain"/>
    <property type="match status" value="1"/>
</dbReference>
<evidence type="ECO:0000256" key="7">
    <source>
        <dbReference type="ARBA" id="ARBA00022884"/>
    </source>
</evidence>
<dbReference type="SMART" id="SM00317">
    <property type="entry name" value="SET"/>
    <property type="match status" value="1"/>
</dbReference>
<dbReference type="STRING" id="568069.A0A1J1J4N8"/>
<proteinExistence type="predicted"/>
<evidence type="ECO:0000256" key="6">
    <source>
        <dbReference type="ARBA" id="ARBA00022853"/>
    </source>
</evidence>
<evidence type="ECO:0000256" key="8">
    <source>
        <dbReference type="ARBA" id="ARBA00023015"/>
    </source>
</evidence>
<feature type="compositionally biased region" description="Low complexity" evidence="14">
    <location>
        <begin position="1229"/>
        <end position="1242"/>
    </location>
</feature>
<evidence type="ECO:0000313" key="18">
    <source>
        <dbReference type="Proteomes" id="UP000183832"/>
    </source>
</evidence>
<dbReference type="OrthoDB" id="308383at2759"/>
<keyword evidence="4" id="KW-0808">Transferase</keyword>
<comment type="catalytic activity">
    <reaction evidence="11">
        <text>L-lysyl(4)-[histone H3] + 3 S-adenosyl-L-methionine = N(6),N(6),N(6)-trimethyl-L-lysyl(4)-[histone H3] + 3 S-adenosyl-L-homocysteine + 3 H(+)</text>
        <dbReference type="Rhea" id="RHEA:60260"/>
        <dbReference type="Rhea" id="RHEA-COMP:15537"/>
        <dbReference type="Rhea" id="RHEA-COMP:15547"/>
        <dbReference type="ChEBI" id="CHEBI:15378"/>
        <dbReference type="ChEBI" id="CHEBI:29969"/>
        <dbReference type="ChEBI" id="CHEBI:57856"/>
        <dbReference type="ChEBI" id="CHEBI:59789"/>
        <dbReference type="ChEBI" id="CHEBI:61961"/>
        <dbReference type="EC" id="2.1.1.354"/>
    </reaction>
</comment>
<dbReference type="InterPro" id="IPR035979">
    <property type="entry name" value="RBD_domain_sf"/>
</dbReference>
<feature type="region of interest" description="Disordered" evidence="14">
    <location>
        <begin position="780"/>
        <end position="803"/>
    </location>
</feature>
<dbReference type="Pfam" id="PF11764">
    <property type="entry name" value="N-SET"/>
    <property type="match status" value="1"/>
</dbReference>
<reference evidence="17 18" key="1">
    <citation type="submission" date="2015-04" db="EMBL/GenBank/DDBJ databases">
        <authorList>
            <person name="Syromyatnikov M.Y."/>
            <person name="Popov V.N."/>
        </authorList>
    </citation>
    <scope>NUCLEOTIDE SEQUENCE [LARGE SCALE GENOMIC DNA]</scope>
</reference>
<dbReference type="InterPro" id="IPR001214">
    <property type="entry name" value="SET_dom"/>
</dbReference>
<evidence type="ECO:0000256" key="11">
    <source>
        <dbReference type="ARBA" id="ARBA00047571"/>
    </source>
</evidence>
<dbReference type="GO" id="GO:0048188">
    <property type="term" value="C:Set1C/COMPASS complex"/>
    <property type="evidence" value="ECO:0007669"/>
    <property type="project" value="InterPro"/>
</dbReference>
<feature type="region of interest" description="Disordered" evidence="14">
    <location>
        <begin position="1118"/>
        <end position="1143"/>
    </location>
</feature>
<dbReference type="SMART" id="SM01291">
    <property type="entry name" value="N-SET"/>
    <property type="match status" value="1"/>
</dbReference>
<evidence type="ECO:0000256" key="12">
    <source>
        <dbReference type="ARBA" id="ARBA00047583"/>
    </source>
</evidence>
<gene>
    <name evidence="17" type="ORF">CLUMA_CG020346</name>
</gene>
<feature type="region of interest" description="Disordered" evidence="14">
    <location>
        <begin position="1"/>
        <end position="20"/>
    </location>
</feature>
<accession>A0A1J1J4N8</accession>
<feature type="compositionally biased region" description="Basic and acidic residues" evidence="14">
    <location>
        <begin position="1051"/>
        <end position="1076"/>
    </location>
</feature>
<feature type="compositionally biased region" description="Basic and acidic residues" evidence="14">
    <location>
        <begin position="539"/>
        <end position="554"/>
    </location>
</feature>
<sequence>MNGNGERVTPNSAKPNKDYKLLRDPLISGKKEPKVYRYEGIVSTDPLTFVAVRDPRSRITALTKRLEPLDLPVPRLIIDKDYIGKPPSIEITIQNLNDNVDKNFLSDMLQKAGLQCDEITIYYHPENNKHLGVARLILQSPKQTKICIDKFNNKSVMGKIIKVFHDAYGEQCKNLIEALTTEKKPVPIVPVNPPPNILASFLPEIPKIIQQPSVEFSTDITDERIWSAVGTTGATSNKYKGKNNMDNAWDASSYSSHSRGCASKHEEEYNSRSSSSNKYYDKHESRKDRDRNYSGKYGHHSSHRSQERVDNFERDRHRRDRDGDSRRDYRSKSDWKERDRNSRKDRDRDYYDYKNSHRYNYNNNKSYSRQDSYRTDSSDVSEMSNYEYYNSSSASYGGYNYPPYTTPSSSTWTPPPPKVLPEESPPRPPPEPIINDGDDDDENGAKSIIKDGENTVDLDTRIAMLFKTKSFESDVPALFPVDDNESEKEMSSQNKKNHENSSGVDHDILDPSRDMKVRVKVKCEEGEMENSSAKQISSLKEEKELDDEKKKDISIDTSDGSTQSTIPSPFQSRKTFKASRRSIKLSLKASKRKQANEKIKVESGASDISSSEDELLAKGSYSPPLLKSHHSLLIKTEDQMSLSSLSSTEPIEEVNEVKNEMTSALKMSPSSYVYPVGFSSYNAAYYYNSSFHQFQQPNHWISSVNSYHHDNNKKDSHFPVTDDPHEVAVDKVIEKLIYELKNILKKDFNKRMIENTAFKKYEAWWDEQEKMKNTRYHQQELKETPPSVATISATSSTPLSSMNMTKSYQVNSGLGILRNLRFQRIKREPAPISQEEDSRRSDQDDDDMVHGSDSEKEDDIQQTSKTTYMRRAEISSSSSESSESSESSSDDEDDEERDGHAYSSDTASLMSDDEITLRKIRPKKEKENNKIYSDSESENDVKIEDENTPTKHVVKQNSKIYSDSEVEGEDREPVEVEQQNKEEMLKIKKEKEEEKEVKTLPCPPAQQEKEQQSPPPPPPPPPAESDSDFFNDDVMSKPPRTPGRISSDDLQVEKEKSEDEEKKVKVTDEADDRMYSDSEEEREYQEKIRRNTEWMEQVEREEKERERRRLLEAQQNNDVKFESKSNEEISSDTTINTSTNLNDLIRPPSAIIKTPIKVEQFINDEVKQLEKENGKKKRGRPKGSIGRPKEIKKVKNGAATTATAKVDHQLPLSTSSKTDRDQLYSLKLSPNSSSDGGSSQASLVAIEHSYSRPPSSSPSTTSCSPHQDIHIDHDYCGKSEITPLQSIQPGQLVEEQHKKEQQGGTRPVGRPRKDPNAPKAQYTKKNKNAVLDEKYNNNNKLKKEKIKKVDLRQHQSMVENFVPVARYNKRTSEDESDILCRFVTQGIDDEDIEYMRRAYSILIQKDIPGTEMLHQVHWVDHCATDRSFEPPPIKKRRRDEYPDVKQHPTGCARTEGYYKIDSKDKAHYKYHHLRGGSSVVGHHDSIAKMAVAKMQNASREARSNQRRLLTAFGGATESDLLKFNQLKFRKKQLKFAKSAIHDWGLFAMEPIAADEMVIEYVGQMVRPSVADLRESKYEAIGIGSSYLFRIDSETIIDATKCGNLARFINHSCNPNCYAKVITIESEKKIVIYSKQPIGVNEEITYDYKFPLEDEKIPCLCGAQGCRGTLN</sequence>
<dbReference type="PANTHER" id="PTHR45814:SF2">
    <property type="entry name" value="HISTONE-LYSINE N-METHYLTRANSFERASE SETD1"/>
    <property type="match status" value="1"/>
</dbReference>
<feature type="compositionally biased region" description="Low complexity" evidence="14">
    <location>
        <begin position="358"/>
        <end position="369"/>
    </location>
</feature>
<dbReference type="Pfam" id="PF00856">
    <property type="entry name" value="SET"/>
    <property type="match status" value="1"/>
</dbReference>
<feature type="region of interest" description="Disordered" evidence="14">
    <location>
        <begin position="233"/>
        <end position="380"/>
    </location>
</feature>
<feature type="compositionally biased region" description="Polar residues" evidence="14">
    <location>
        <begin position="787"/>
        <end position="803"/>
    </location>
</feature>
<feature type="region of interest" description="Disordered" evidence="14">
    <location>
        <begin position="406"/>
        <end position="454"/>
    </location>
</feature>
<feature type="domain" description="Post-SET" evidence="16">
    <location>
        <begin position="1654"/>
        <end position="1670"/>
    </location>
</feature>
<dbReference type="InterPro" id="IPR012677">
    <property type="entry name" value="Nucleotide-bd_a/b_plait_sf"/>
</dbReference>
<feature type="compositionally biased region" description="Basic and acidic residues" evidence="14">
    <location>
        <begin position="279"/>
        <end position="293"/>
    </location>
</feature>
<evidence type="ECO:0000259" key="15">
    <source>
        <dbReference type="PROSITE" id="PS50280"/>
    </source>
</evidence>
<feature type="compositionally biased region" description="Basic and acidic residues" evidence="14">
    <location>
        <begin position="939"/>
        <end position="949"/>
    </location>
</feature>
<feature type="compositionally biased region" description="Basic and acidic residues" evidence="14">
    <location>
        <begin position="971"/>
        <end position="998"/>
    </location>
</feature>
<dbReference type="Proteomes" id="UP000183832">
    <property type="component" value="Unassembled WGS sequence"/>
</dbReference>
<feature type="region of interest" description="Disordered" evidence="14">
    <location>
        <begin position="1169"/>
        <end position="1271"/>
    </location>
</feature>
<evidence type="ECO:0000256" key="14">
    <source>
        <dbReference type="SAM" id="MobiDB-lite"/>
    </source>
</evidence>
<dbReference type="InterPro" id="IPR024657">
    <property type="entry name" value="COMPASS_Set1_N-SET"/>
</dbReference>
<dbReference type="SUPFAM" id="SSF54928">
    <property type="entry name" value="RNA-binding domain, RBD"/>
    <property type="match status" value="1"/>
</dbReference>
<feature type="compositionally biased region" description="Basic and acidic residues" evidence="14">
    <location>
        <begin position="496"/>
        <end position="525"/>
    </location>
</feature>
<feature type="compositionally biased region" description="Pro residues" evidence="14">
    <location>
        <begin position="1013"/>
        <end position="1023"/>
    </location>
</feature>
<feature type="compositionally biased region" description="Low complexity" evidence="14">
    <location>
        <begin position="1131"/>
        <end position="1143"/>
    </location>
</feature>
<dbReference type="SMART" id="SM00508">
    <property type="entry name" value="PostSET"/>
    <property type="match status" value="1"/>
</dbReference>
<dbReference type="InterPro" id="IPR046341">
    <property type="entry name" value="SET_dom_sf"/>
</dbReference>
<evidence type="ECO:0000256" key="4">
    <source>
        <dbReference type="ARBA" id="ARBA00022679"/>
    </source>
</evidence>
<evidence type="ECO:0000256" key="2">
    <source>
        <dbReference type="ARBA" id="ARBA00012182"/>
    </source>
</evidence>
<evidence type="ECO:0000313" key="17">
    <source>
        <dbReference type="EMBL" id="CRL07368.1"/>
    </source>
</evidence>
<evidence type="ECO:0000256" key="13">
    <source>
        <dbReference type="ARBA" id="ARBA00049129"/>
    </source>
</evidence>
<feature type="compositionally biased region" description="Basic and acidic residues" evidence="14">
    <location>
        <begin position="304"/>
        <end position="355"/>
    </location>
</feature>
<evidence type="ECO:0000256" key="5">
    <source>
        <dbReference type="ARBA" id="ARBA00022691"/>
    </source>
</evidence>
<keyword evidence="10" id="KW-0539">Nucleus</keyword>
<keyword evidence="18" id="KW-1185">Reference proteome</keyword>
<dbReference type="Gene3D" id="2.170.270.10">
    <property type="entry name" value="SET domain"/>
    <property type="match status" value="1"/>
</dbReference>
<keyword evidence="3" id="KW-0489">Methyltransferase</keyword>
<name>A0A1J1J4N8_9DIPT</name>
<keyword evidence="5" id="KW-0949">S-adenosyl-L-methionine</keyword>
<dbReference type="InterPro" id="IPR003616">
    <property type="entry name" value="Post-SET_dom"/>
</dbReference>
<dbReference type="Gene3D" id="3.30.70.330">
    <property type="match status" value="1"/>
</dbReference>
<dbReference type="GO" id="GO:0003723">
    <property type="term" value="F:RNA binding"/>
    <property type="evidence" value="ECO:0007669"/>
    <property type="project" value="UniProtKB-KW"/>
</dbReference>
<dbReference type="GO" id="GO:0032259">
    <property type="term" value="P:methylation"/>
    <property type="evidence" value="ECO:0007669"/>
    <property type="project" value="UniProtKB-KW"/>
</dbReference>
<feature type="compositionally biased region" description="Polar residues" evidence="14">
    <location>
        <begin position="233"/>
        <end position="258"/>
    </location>
</feature>
<feature type="region of interest" description="Disordered" evidence="14">
    <location>
        <begin position="474"/>
        <end position="581"/>
    </location>
</feature>
<dbReference type="PROSITE" id="PS50868">
    <property type="entry name" value="POST_SET"/>
    <property type="match status" value="1"/>
</dbReference>
<feature type="domain" description="SET" evidence="15">
    <location>
        <begin position="1531"/>
        <end position="1648"/>
    </location>
</feature>
<feature type="region of interest" description="Disordered" evidence="14">
    <location>
        <begin position="1293"/>
        <end position="1327"/>
    </location>
</feature>
<keyword evidence="9" id="KW-0804">Transcription</keyword>
<dbReference type="CDD" id="cd19169">
    <property type="entry name" value="SET_SETD1"/>
    <property type="match status" value="1"/>
</dbReference>
<keyword evidence="8" id="KW-0805">Transcription regulation</keyword>
<organism evidence="17 18">
    <name type="scientific">Clunio marinus</name>
    <dbReference type="NCBI Taxonomy" id="568069"/>
    <lineage>
        <taxon>Eukaryota</taxon>
        <taxon>Metazoa</taxon>
        <taxon>Ecdysozoa</taxon>
        <taxon>Arthropoda</taxon>
        <taxon>Hexapoda</taxon>
        <taxon>Insecta</taxon>
        <taxon>Pterygota</taxon>
        <taxon>Neoptera</taxon>
        <taxon>Endopterygota</taxon>
        <taxon>Diptera</taxon>
        <taxon>Nematocera</taxon>
        <taxon>Chironomoidea</taxon>
        <taxon>Chironomidae</taxon>
        <taxon>Clunio</taxon>
    </lineage>
</organism>
<dbReference type="FunFam" id="2.170.270.10:FF:000010">
    <property type="entry name" value="Histone-lysine N-methyltransferase"/>
    <property type="match status" value="1"/>
</dbReference>
<feature type="compositionally biased region" description="Polar residues" evidence="14">
    <location>
        <begin position="1"/>
        <end position="14"/>
    </location>
</feature>
<dbReference type="PANTHER" id="PTHR45814">
    <property type="entry name" value="HISTONE-LYSINE N-METHYLTRANSFERASE SETD1"/>
    <property type="match status" value="1"/>
</dbReference>
<evidence type="ECO:0000256" key="1">
    <source>
        <dbReference type="ARBA" id="ARBA00004123"/>
    </source>
</evidence>
<evidence type="ECO:0000259" key="16">
    <source>
        <dbReference type="PROSITE" id="PS50868"/>
    </source>
</evidence>
<keyword evidence="6" id="KW-0156">Chromatin regulator</keyword>
<evidence type="ECO:0000256" key="3">
    <source>
        <dbReference type="ARBA" id="ARBA00022603"/>
    </source>
</evidence>
<feature type="compositionally biased region" description="Low complexity" evidence="14">
    <location>
        <begin position="1251"/>
        <end position="1265"/>
    </location>
</feature>
<dbReference type="PROSITE" id="PS50280">
    <property type="entry name" value="SET"/>
    <property type="match status" value="1"/>
</dbReference>
<feature type="compositionally biased region" description="Low complexity" evidence="14">
    <location>
        <begin position="875"/>
        <end position="887"/>
    </location>
</feature>
<dbReference type="GO" id="GO:0140999">
    <property type="term" value="F:histone H3K4 trimethyltransferase activity"/>
    <property type="evidence" value="ECO:0007669"/>
    <property type="project" value="UniProtKB-EC"/>
</dbReference>
<keyword evidence="7" id="KW-0694">RNA-binding</keyword>
<protein>
    <recommendedName>
        <fullName evidence="2">[histone H3]-lysine(4) N-trimethyltransferase</fullName>
        <ecNumber evidence="2">2.1.1.354</ecNumber>
    </recommendedName>
</protein>
<evidence type="ECO:0000256" key="10">
    <source>
        <dbReference type="ARBA" id="ARBA00023242"/>
    </source>
</evidence>
<comment type="subcellular location">
    <subcellularLocation>
        <location evidence="1">Nucleus</location>
    </subcellularLocation>
</comment>
<dbReference type="InterPro" id="IPR044570">
    <property type="entry name" value="Set1-like"/>
</dbReference>
<dbReference type="EMBL" id="CVRI01000070">
    <property type="protein sequence ID" value="CRL07368.1"/>
    <property type="molecule type" value="Genomic_DNA"/>
</dbReference>
<dbReference type="EC" id="2.1.1.354" evidence="2"/>
<feature type="region of interest" description="Disordered" evidence="14">
    <location>
        <begin position="827"/>
        <end position="1086"/>
    </location>
</feature>
<comment type="catalytic activity">
    <reaction evidence="12">
        <text>N(6)-methyl-L-lysyl(4)-[histone H3] + S-adenosyl-L-methionine = N(6),N(6)-dimethyl-L-lysyl(4)-[histone H3] + S-adenosyl-L-homocysteine + H(+)</text>
        <dbReference type="Rhea" id="RHEA:60268"/>
        <dbReference type="Rhea" id="RHEA-COMP:15540"/>
        <dbReference type="Rhea" id="RHEA-COMP:15543"/>
        <dbReference type="ChEBI" id="CHEBI:15378"/>
        <dbReference type="ChEBI" id="CHEBI:57856"/>
        <dbReference type="ChEBI" id="CHEBI:59789"/>
        <dbReference type="ChEBI" id="CHEBI:61929"/>
        <dbReference type="ChEBI" id="CHEBI:61976"/>
    </reaction>
</comment>
<feature type="compositionally biased region" description="Basic and acidic residues" evidence="14">
    <location>
        <begin position="836"/>
        <end position="854"/>
    </location>
</feature>
<feature type="compositionally biased region" description="Polar residues" evidence="14">
    <location>
        <begin position="563"/>
        <end position="573"/>
    </location>
</feature>
<comment type="catalytic activity">
    <reaction evidence="13">
        <text>N(6),N(6)-dimethyl-L-lysyl(4)-[histone H3] + S-adenosyl-L-methionine = N(6),N(6),N(6)-trimethyl-L-lysyl(4)-[histone H3] + S-adenosyl-L-homocysteine + H(+)</text>
        <dbReference type="Rhea" id="RHEA:60272"/>
        <dbReference type="Rhea" id="RHEA-COMP:15537"/>
        <dbReference type="Rhea" id="RHEA-COMP:15540"/>
        <dbReference type="ChEBI" id="CHEBI:15378"/>
        <dbReference type="ChEBI" id="CHEBI:57856"/>
        <dbReference type="ChEBI" id="CHEBI:59789"/>
        <dbReference type="ChEBI" id="CHEBI:61961"/>
        <dbReference type="ChEBI" id="CHEBI:61976"/>
    </reaction>
</comment>
<dbReference type="InterPro" id="IPR037841">
    <property type="entry name" value="SET_SETD1A/B"/>
</dbReference>
<evidence type="ECO:0000256" key="9">
    <source>
        <dbReference type="ARBA" id="ARBA00023163"/>
    </source>
</evidence>